<feature type="region of interest" description="Disordered" evidence="1">
    <location>
        <begin position="714"/>
        <end position="763"/>
    </location>
</feature>
<name>A0AA47M0X6_MERPO</name>
<feature type="compositionally biased region" description="Polar residues" evidence="1">
    <location>
        <begin position="432"/>
        <end position="448"/>
    </location>
</feature>
<proteinExistence type="predicted"/>
<keyword evidence="2" id="KW-0472">Membrane</keyword>
<feature type="region of interest" description="Disordered" evidence="1">
    <location>
        <begin position="422"/>
        <end position="464"/>
    </location>
</feature>
<dbReference type="Proteomes" id="UP001174136">
    <property type="component" value="Unassembled WGS sequence"/>
</dbReference>
<evidence type="ECO:0000256" key="1">
    <source>
        <dbReference type="SAM" id="MobiDB-lite"/>
    </source>
</evidence>
<feature type="transmembrane region" description="Helical" evidence="2">
    <location>
        <begin position="201"/>
        <end position="231"/>
    </location>
</feature>
<sequence length="1033" mass="110423">MVSNLCSTHLPPVKTRPVSFPHSAPWFSPHLRQLKAKGRQLERLFNRTGLTVHKQMHYAHILHYKDAISSAKSQYFADKISSGAGNTKALFSVVNNSLRPPDFLPPHFYSTDHCNSIMAFFDSKISTIHQQLTPHTSVPTKAQTKPTPLQPLSFPVCGTHFPALFPSYLALFLTCLAPFLTCQALFLTCLALFLTCLALFLTFLALFLTCLALFLAFLALFLTCLALFLAFQSPVSDLTSTVPEPELASPVPDLPSPVPDLSIPVPDLLVVQQSLHHSLQECQEVFLERGVIVLVSQKAQAGAEQRVTAGVQGEFELKSTAIISYGVAIRRRAEEVASEERGLSPISCHILVLGSAVCKSLKRSEGLGWELGLYRISTKEALKRSFDIDDVDDIPNFSSASPTASPISPTSSSSHLLLSNNKTNEGRGVGVKQQSPSAAFNNNNNTPYHSHHSRIGLSSSPGPVLKSRSVTSSLSFNHGSMNKPAFKNNNNGVGSVTRAASFQNRFNPNGYYSSMLSGPGSDNDSLHSSSSSLEYSGVGVPPATVTKYGNSHTSPPPPLGEYQHHHLAQAQSHIQGGGGGILVGSHSLKKVSSHGSVFHSEHEAPGMVLGCVPELRGTSHGSMPSLDLQIGDRGGGRGGGREIVDGQREGGGKPLGLRYANTNANWNGRLHHSSATGTDICSGSNNQNCSQLPQSTMVTLSPQPTRAKELPRLNKFPLDLENLNPAGTRSEAGALNPWKPPPRSPGSTPQYSTSPSASLSSLESHLDTLPLSLHHPLSPFPQLASPTASSPKGSIPVPGVSHSPMPLSPAQTPQLQLLSGPQVVHVAGPGTGTCTSPSSASAAVRLPEEAQGKVRDSVGSILQRIASFSRPTATDSSGGLEVVSPKPRRAFSNGMTRDKGASPALLRKEGMAEARVDGASVAAPRQKKKNLEGDSALLRLDREPTWRVLVTVTRESITQRFYEVCSKEGERSKGTSGTYSCYQGHCGPDEGAPPPALLLLSTPLIFLVILPGFLVKSTLSFIRRFLSLQRHSA</sequence>
<feature type="transmembrane region" description="Helical" evidence="2">
    <location>
        <begin position="168"/>
        <end position="194"/>
    </location>
</feature>
<feature type="region of interest" description="Disordered" evidence="1">
    <location>
        <begin position="872"/>
        <end position="900"/>
    </location>
</feature>
<organism evidence="3 4">
    <name type="scientific">Merluccius polli</name>
    <name type="common">Benguela hake</name>
    <name type="synonym">Merluccius cadenati</name>
    <dbReference type="NCBI Taxonomy" id="89951"/>
    <lineage>
        <taxon>Eukaryota</taxon>
        <taxon>Metazoa</taxon>
        <taxon>Chordata</taxon>
        <taxon>Craniata</taxon>
        <taxon>Vertebrata</taxon>
        <taxon>Euteleostomi</taxon>
        <taxon>Actinopterygii</taxon>
        <taxon>Neopterygii</taxon>
        <taxon>Teleostei</taxon>
        <taxon>Neoteleostei</taxon>
        <taxon>Acanthomorphata</taxon>
        <taxon>Zeiogadaria</taxon>
        <taxon>Gadariae</taxon>
        <taxon>Gadiformes</taxon>
        <taxon>Gadoidei</taxon>
        <taxon>Merlucciidae</taxon>
        <taxon>Merluccius</taxon>
    </lineage>
</organism>
<feature type="region of interest" description="Disordered" evidence="1">
    <location>
        <begin position="780"/>
        <end position="813"/>
    </location>
</feature>
<reference evidence="3" key="1">
    <citation type="journal article" date="2023" name="Front. Mar. Sci.">
        <title>A new Merluccius polli reference genome to investigate the effects of global change in West African waters.</title>
        <authorList>
            <person name="Mateo J.L."/>
            <person name="Blanco-Fernandez C."/>
            <person name="Garcia-Vazquez E."/>
            <person name="Machado-Schiaffino G."/>
        </authorList>
    </citation>
    <scope>NUCLEOTIDE SEQUENCE</scope>
    <source>
        <strain evidence="3">C29</strain>
        <tissue evidence="3">Fin</tissue>
    </source>
</reference>
<evidence type="ECO:0000313" key="3">
    <source>
        <dbReference type="EMBL" id="KAK0131573.1"/>
    </source>
</evidence>
<gene>
    <name evidence="3" type="ORF">N1851_033749</name>
</gene>
<feature type="region of interest" description="Disordered" evidence="1">
    <location>
        <begin position="828"/>
        <end position="848"/>
    </location>
</feature>
<keyword evidence="2" id="KW-1133">Transmembrane helix</keyword>
<feature type="compositionally biased region" description="Low complexity" evidence="1">
    <location>
        <begin position="521"/>
        <end position="536"/>
    </location>
</feature>
<feature type="region of interest" description="Disordered" evidence="1">
    <location>
        <begin position="513"/>
        <end position="562"/>
    </location>
</feature>
<evidence type="ECO:0000313" key="4">
    <source>
        <dbReference type="Proteomes" id="UP001174136"/>
    </source>
</evidence>
<protein>
    <submittedName>
        <fullName evidence="3">Uncharacterized protein</fullName>
    </submittedName>
</protein>
<comment type="caution">
    <text evidence="3">The sequence shown here is derived from an EMBL/GenBank/DDBJ whole genome shotgun (WGS) entry which is preliminary data.</text>
</comment>
<feature type="compositionally biased region" description="Low complexity" evidence="1">
    <location>
        <begin position="752"/>
        <end position="763"/>
    </location>
</feature>
<keyword evidence="4" id="KW-1185">Reference proteome</keyword>
<dbReference type="EMBL" id="JAOPHQ010006539">
    <property type="protein sequence ID" value="KAK0131573.1"/>
    <property type="molecule type" value="Genomic_DNA"/>
</dbReference>
<accession>A0AA47M0X6</accession>
<dbReference type="AlphaFoldDB" id="A0AA47M0X6"/>
<evidence type="ECO:0000256" key="2">
    <source>
        <dbReference type="SAM" id="Phobius"/>
    </source>
</evidence>
<feature type="transmembrane region" description="Helical" evidence="2">
    <location>
        <begin position="996"/>
        <end position="1015"/>
    </location>
</feature>
<feature type="compositionally biased region" description="Polar residues" evidence="1">
    <location>
        <begin position="832"/>
        <end position="841"/>
    </location>
</feature>
<keyword evidence="2" id="KW-0812">Transmembrane</keyword>